<keyword evidence="1" id="KW-0472">Membrane</keyword>
<feature type="transmembrane region" description="Helical" evidence="1">
    <location>
        <begin position="20"/>
        <end position="43"/>
    </location>
</feature>
<gene>
    <name evidence="2" type="ORF">I4641_08695</name>
</gene>
<evidence type="ECO:0000313" key="2">
    <source>
        <dbReference type="EMBL" id="MCC0177053.1"/>
    </source>
</evidence>
<evidence type="ECO:0000256" key="1">
    <source>
        <dbReference type="SAM" id="Phobius"/>
    </source>
</evidence>
<proteinExistence type="predicted"/>
<comment type="caution">
    <text evidence="2">The sequence shown here is derived from an EMBL/GenBank/DDBJ whole genome shotgun (WGS) entry which is preliminary data.</text>
</comment>
<dbReference type="RefSeq" id="WP_229640091.1">
    <property type="nucleotide sequence ID" value="NZ_JADWDC010000016.1"/>
</dbReference>
<dbReference type="Proteomes" id="UP000729733">
    <property type="component" value="Unassembled WGS sequence"/>
</dbReference>
<name>A0A964BR73_9CYAN</name>
<sequence length="57" mass="6456">MALLDNKVISASGRTFDLVLGVFTAAIAFPLVSLTIVLSVFFSDDRWEEFWDKFLEN</sequence>
<dbReference type="EMBL" id="JADWDC010000016">
    <property type="protein sequence ID" value="MCC0177053.1"/>
    <property type="molecule type" value="Genomic_DNA"/>
</dbReference>
<dbReference type="AlphaFoldDB" id="A0A964BR73"/>
<protein>
    <submittedName>
        <fullName evidence="2">Uncharacterized protein</fullName>
    </submittedName>
</protein>
<accession>A0A964BR73</accession>
<keyword evidence="1" id="KW-1133">Transmembrane helix</keyword>
<organism evidence="2 3">
    <name type="scientific">Waterburya agarophytonicola KI4</name>
    <dbReference type="NCBI Taxonomy" id="2874699"/>
    <lineage>
        <taxon>Bacteria</taxon>
        <taxon>Bacillati</taxon>
        <taxon>Cyanobacteriota</taxon>
        <taxon>Cyanophyceae</taxon>
        <taxon>Pleurocapsales</taxon>
        <taxon>Hyellaceae</taxon>
        <taxon>Waterburya</taxon>
        <taxon>Waterburya agarophytonicola</taxon>
    </lineage>
</organism>
<reference evidence="2" key="1">
    <citation type="journal article" date="2021" name="Antonie Van Leeuwenhoek">
        <title>Draft genome and description of Waterburya agarophytonicola gen. nov. sp. nov. (Pleurocapsales, Cyanobacteria): a seaweed symbiont.</title>
        <authorList>
            <person name="Bonthond G."/>
            <person name="Shalygin S."/>
            <person name="Bayer T."/>
            <person name="Weinberger F."/>
        </authorList>
    </citation>
    <scope>NUCLEOTIDE SEQUENCE</scope>
    <source>
        <strain evidence="2">KI4</strain>
    </source>
</reference>
<evidence type="ECO:0000313" key="3">
    <source>
        <dbReference type="Proteomes" id="UP000729733"/>
    </source>
</evidence>
<keyword evidence="3" id="KW-1185">Reference proteome</keyword>
<keyword evidence="1" id="KW-0812">Transmembrane</keyword>